<dbReference type="GO" id="GO:0006749">
    <property type="term" value="P:glutathione metabolic process"/>
    <property type="evidence" value="ECO:0007669"/>
    <property type="project" value="TreeGrafter"/>
</dbReference>
<sequence>MPKYKLTYFDVKGLGEGIRMILSYMEADWEEVRIERPQLPTSPWQKLKAGVKYHKLPVLEIDGEEVYQSSAICRYLASEAGLLGRNPWENLQIDIIEGTFKDFIVELQRAFGQQPEPWLDEAAKAERMRSVKEEAIPYYFKIYDDSVKGNNGYLAIGKLTWVDFYVIGFTETIEIATGEKIYEKYQNLNELKNRIYSIPSVKKWIDKRPESI</sequence>
<protein>
    <recommendedName>
        <fullName evidence="1">glutathione transferase</fullName>
        <ecNumber evidence="1">2.5.1.18</ecNumber>
    </recommendedName>
</protein>
<evidence type="ECO:0000256" key="4">
    <source>
        <dbReference type="ARBA" id="ARBA00047960"/>
    </source>
</evidence>
<accession>A0A0A9ZG74</accession>
<dbReference type="InterPro" id="IPR036282">
    <property type="entry name" value="Glutathione-S-Trfase_C_sf"/>
</dbReference>
<dbReference type="EC" id="2.5.1.18" evidence="1"/>
<dbReference type="InterPro" id="IPR050213">
    <property type="entry name" value="GST_superfamily"/>
</dbReference>
<dbReference type="GO" id="GO:0004364">
    <property type="term" value="F:glutathione transferase activity"/>
    <property type="evidence" value="ECO:0007669"/>
    <property type="project" value="UniProtKB-EC"/>
</dbReference>
<dbReference type="SFLD" id="SFLDS00019">
    <property type="entry name" value="Glutathione_Transferase_(cytos"/>
    <property type="match status" value="1"/>
</dbReference>
<reference evidence="7" key="1">
    <citation type="journal article" date="2014" name="PLoS ONE">
        <title>Transcriptome-Based Identification of ABC Transporters in the Western Tarnished Plant Bug Lygus hesperus.</title>
        <authorList>
            <person name="Hull J.J."/>
            <person name="Chaney K."/>
            <person name="Geib S.M."/>
            <person name="Fabrick J.A."/>
            <person name="Brent C.S."/>
            <person name="Walsh D."/>
            <person name="Lavine L.C."/>
        </authorList>
    </citation>
    <scope>NUCLEOTIDE SEQUENCE</scope>
</reference>
<dbReference type="PANTHER" id="PTHR11571:SF224">
    <property type="entry name" value="HEMATOPOIETIC PROSTAGLANDIN D SYNTHASE"/>
    <property type="match status" value="1"/>
</dbReference>
<evidence type="ECO:0000259" key="5">
    <source>
        <dbReference type="PROSITE" id="PS50404"/>
    </source>
</evidence>
<feature type="domain" description="GST N-terminal" evidence="5">
    <location>
        <begin position="2"/>
        <end position="84"/>
    </location>
</feature>
<comment type="catalytic activity">
    <reaction evidence="4">
        <text>RX + glutathione = an S-substituted glutathione + a halide anion + H(+)</text>
        <dbReference type="Rhea" id="RHEA:16437"/>
        <dbReference type="ChEBI" id="CHEBI:15378"/>
        <dbReference type="ChEBI" id="CHEBI:16042"/>
        <dbReference type="ChEBI" id="CHEBI:17792"/>
        <dbReference type="ChEBI" id="CHEBI:57925"/>
        <dbReference type="ChEBI" id="CHEBI:90779"/>
        <dbReference type="EC" id="2.5.1.18"/>
    </reaction>
</comment>
<dbReference type="SFLD" id="SFLDG01205">
    <property type="entry name" value="AMPS.1"/>
    <property type="match status" value="1"/>
</dbReference>
<dbReference type="Pfam" id="PF14497">
    <property type="entry name" value="GST_C_3"/>
    <property type="match status" value="1"/>
</dbReference>
<dbReference type="InterPro" id="IPR036249">
    <property type="entry name" value="Thioredoxin-like_sf"/>
</dbReference>
<dbReference type="FunFam" id="1.20.1050.10:FF:000030">
    <property type="entry name" value="Glutathione S-transferase S1"/>
    <property type="match status" value="1"/>
</dbReference>
<dbReference type="InterPro" id="IPR004046">
    <property type="entry name" value="GST_C"/>
</dbReference>
<dbReference type="PANTHER" id="PTHR11571">
    <property type="entry name" value="GLUTATHIONE S-TRANSFERASE"/>
    <property type="match status" value="1"/>
</dbReference>
<proteinExistence type="inferred from homology"/>
<organism evidence="7">
    <name type="scientific">Lygus hesperus</name>
    <name type="common">Western plant bug</name>
    <dbReference type="NCBI Taxonomy" id="30085"/>
    <lineage>
        <taxon>Eukaryota</taxon>
        <taxon>Metazoa</taxon>
        <taxon>Ecdysozoa</taxon>
        <taxon>Arthropoda</taxon>
        <taxon>Hexapoda</taxon>
        <taxon>Insecta</taxon>
        <taxon>Pterygota</taxon>
        <taxon>Neoptera</taxon>
        <taxon>Paraneoptera</taxon>
        <taxon>Hemiptera</taxon>
        <taxon>Heteroptera</taxon>
        <taxon>Panheteroptera</taxon>
        <taxon>Cimicomorpha</taxon>
        <taxon>Miridae</taxon>
        <taxon>Mirini</taxon>
        <taxon>Lygus</taxon>
    </lineage>
</organism>
<dbReference type="SUPFAM" id="SSF47616">
    <property type="entry name" value="GST C-terminal domain-like"/>
    <property type="match status" value="1"/>
</dbReference>
<reference evidence="7" key="2">
    <citation type="submission" date="2014-07" db="EMBL/GenBank/DDBJ databases">
        <authorList>
            <person name="Hull J."/>
        </authorList>
    </citation>
    <scope>NUCLEOTIDE SEQUENCE</scope>
</reference>
<dbReference type="CDD" id="cd03192">
    <property type="entry name" value="GST_C_Sigma_like"/>
    <property type="match status" value="1"/>
</dbReference>
<dbReference type="Pfam" id="PF02798">
    <property type="entry name" value="GST_N"/>
    <property type="match status" value="1"/>
</dbReference>
<dbReference type="AlphaFoldDB" id="A0A0A9ZG74"/>
<gene>
    <name evidence="7" type="primary">GST1_23</name>
    <name evidence="7" type="ORF">CM83_23985</name>
</gene>
<evidence type="ECO:0000256" key="2">
    <source>
        <dbReference type="ARBA" id="ARBA00022679"/>
    </source>
</evidence>
<evidence type="ECO:0000256" key="3">
    <source>
        <dbReference type="ARBA" id="ARBA00038317"/>
    </source>
</evidence>
<dbReference type="Gene3D" id="3.40.30.10">
    <property type="entry name" value="Glutaredoxin"/>
    <property type="match status" value="1"/>
</dbReference>
<comment type="similarity">
    <text evidence="3">Belongs to the GST superfamily. Sigma family.</text>
</comment>
<dbReference type="InterPro" id="IPR010987">
    <property type="entry name" value="Glutathione-S-Trfase_C-like"/>
</dbReference>
<dbReference type="PROSITE" id="PS50405">
    <property type="entry name" value="GST_CTER"/>
    <property type="match status" value="1"/>
</dbReference>
<name>A0A0A9ZG74_LYGHE</name>
<dbReference type="EMBL" id="GBHO01002644">
    <property type="protein sequence ID" value="JAG40960.1"/>
    <property type="molecule type" value="Transcribed_RNA"/>
</dbReference>
<dbReference type="InterPro" id="IPR040079">
    <property type="entry name" value="Glutathione_S-Trfase"/>
</dbReference>
<dbReference type="Gene3D" id="1.20.1050.10">
    <property type="match status" value="1"/>
</dbReference>
<dbReference type="CDD" id="cd03039">
    <property type="entry name" value="GST_N_Sigma_like"/>
    <property type="match status" value="1"/>
</dbReference>
<evidence type="ECO:0000256" key="1">
    <source>
        <dbReference type="ARBA" id="ARBA00012452"/>
    </source>
</evidence>
<feature type="domain" description="GST C-terminal" evidence="6">
    <location>
        <begin position="86"/>
        <end position="212"/>
    </location>
</feature>
<evidence type="ECO:0000259" key="6">
    <source>
        <dbReference type="PROSITE" id="PS50405"/>
    </source>
</evidence>
<evidence type="ECO:0000313" key="7">
    <source>
        <dbReference type="EMBL" id="JAG40960.1"/>
    </source>
</evidence>
<dbReference type="InterPro" id="IPR004045">
    <property type="entry name" value="Glutathione_S-Trfase_N"/>
</dbReference>
<keyword evidence="2 7" id="KW-0808">Transferase</keyword>
<dbReference type="PROSITE" id="PS50404">
    <property type="entry name" value="GST_NTER"/>
    <property type="match status" value="1"/>
</dbReference>
<dbReference type="SUPFAM" id="SSF52833">
    <property type="entry name" value="Thioredoxin-like"/>
    <property type="match status" value="1"/>
</dbReference>
<dbReference type="SFLD" id="SFLDG00363">
    <property type="entry name" value="AMPS_(cytGST):_Alpha-__Mu-__Pi"/>
    <property type="match status" value="1"/>
</dbReference>